<feature type="domain" description="Protein kinase" evidence="4">
    <location>
        <begin position="75"/>
        <end position="338"/>
    </location>
</feature>
<dbReference type="GO" id="GO:0004672">
    <property type="term" value="F:protein kinase activity"/>
    <property type="evidence" value="ECO:0007669"/>
    <property type="project" value="InterPro"/>
</dbReference>
<dbReference type="PROSITE" id="PS50011">
    <property type="entry name" value="PROTEIN_KINASE_DOM"/>
    <property type="match status" value="1"/>
</dbReference>
<evidence type="ECO:0000256" key="3">
    <source>
        <dbReference type="SAM" id="MobiDB-lite"/>
    </source>
</evidence>
<dbReference type="Proteomes" id="UP000677228">
    <property type="component" value="Unassembled WGS sequence"/>
</dbReference>
<keyword evidence="2" id="KW-0067">ATP-binding</keyword>
<evidence type="ECO:0000313" key="6">
    <source>
        <dbReference type="EMBL" id="CAF4147602.1"/>
    </source>
</evidence>
<dbReference type="GO" id="GO:0005524">
    <property type="term" value="F:ATP binding"/>
    <property type="evidence" value="ECO:0007669"/>
    <property type="project" value="UniProtKB-KW"/>
</dbReference>
<feature type="compositionally biased region" description="Basic and acidic residues" evidence="3">
    <location>
        <begin position="11"/>
        <end position="26"/>
    </location>
</feature>
<accession>A0A8S2F683</accession>
<evidence type="ECO:0000259" key="4">
    <source>
        <dbReference type="PROSITE" id="PS50011"/>
    </source>
</evidence>
<feature type="compositionally biased region" description="Polar residues" evidence="3">
    <location>
        <begin position="1"/>
        <end position="10"/>
    </location>
</feature>
<dbReference type="InterPro" id="IPR000719">
    <property type="entry name" value="Prot_kinase_dom"/>
</dbReference>
<keyword evidence="1" id="KW-0547">Nucleotide-binding</keyword>
<dbReference type="EMBL" id="CAJNOK010021704">
    <property type="protein sequence ID" value="CAF1336255.1"/>
    <property type="molecule type" value="Genomic_DNA"/>
</dbReference>
<organism evidence="5 7">
    <name type="scientific">Didymodactylos carnosus</name>
    <dbReference type="NCBI Taxonomy" id="1234261"/>
    <lineage>
        <taxon>Eukaryota</taxon>
        <taxon>Metazoa</taxon>
        <taxon>Spiralia</taxon>
        <taxon>Gnathifera</taxon>
        <taxon>Rotifera</taxon>
        <taxon>Eurotatoria</taxon>
        <taxon>Bdelloidea</taxon>
        <taxon>Philodinida</taxon>
        <taxon>Philodinidae</taxon>
        <taxon>Didymodactylos</taxon>
    </lineage>
</organism>
<dbReference type="InterPro" id="IPR011009">
    <property type="entry name" value="Kinase-like_dom_sf"/>
</dbReference>
<dbReference type="InterPro" id="IPR001245">
    <property type="entry name" value="Ser-Thr/Tyr_kinase_cat_dom"/>
</dbReference>
<evidence type="ECO:0000313" key="7">
    <source>
        <dbReference type="Proteomes" id="UP000677228"/>
    </source>
</evidence>
<name>A0A8S2F683_9BILA</name>
<proteinExistence type="predicted"/>
<evidence type="ECO:0000256" key="2">
    <source>
        <dbReference type="ARBA" id="ARBA00022840"/>
    </source>
</evidence>
<comment type="caution">
    <text evidence="5">The sequence shown here is derived from an EMBL/GenBank/DDBJ whole genome shotgun (WGS) entry which is preliminary data.</text>
</comment>
<gene>
    <name evidence="5" type="ORF">OVA965_LOCUS30124</name>
    <name evidence="6" type="ORF">TMI583_LOCUS30923</name>
</gene>
<dbReference type="AlphaFoldDB" id="A0A8S2F683"/>
<protein>
    <recommendedName>
        <fullName evidence="4">Protein kinase domain-containing protein</fullName>
    </recommendedName>
</protein>
<evidence type="ECO:0000256" key="1">
    <source>
        <dbReference type="ARBA" id="ARBA00022741"/>
    </source>
</evidence>
<evidence type="ECO:0000313" key="5">
    <source>
        <dbReference type="EMBL" id="CAF1336255.1"/>
    </source>
</evidence>
<dbReference type="Pfam" id="PF07714">
    <property type="entry name" value="PK_Tyr_Ser-Thr"/>
    <property type="match status" value="1"/>
</dbReference>
<feature type="region of interest" description="Disordered" evidence="3">
    <location>
        <begin position="1"/>
        <end position="47"/>
    </location>
</feature>
<reference evidence="5" key="1">
    <citation type="submission" date="2021-02" db="EMBL/GenBank/DDBJ databases">
        <authorList>
            <person name="Nowell W R."/>
        </authorList>
    </citation>
    <scope>NUCLEOTIDE SEQUENCE</scope>
</reference>
<dbReference type="EMBL" id="CAJOBA010043331">
    <property type="protein sequence ID" value="CAF4147602.1"/>
    <property type="molecule type" value="Genomic_DNA"/>
</dbReference>
<sequence length="358" mass="40706">MATSLGQSSKLSDRASKSKYEKETKTRKNGVCPNCGSMTNTESPDSNHAVRKIIGDDIETDPKEYQFVLGVDIKLREHPLLFQSLTKSIYDVEWLRDEYCPIVILLKIDGFYAAKEASFYVHLSTHQNIVQTSGLIESTNSVMLLQEYASIHGTLYDVFSQNYAFSEKLLCEMFIQIVDGMIHLSQNHIVHGNLTIRNILVFPSDEGESQNFILKITSFGLYPYSQIFTPVDKRQSITNIILDQYTAPEILKNKRKESYSEKSDVYSMGVLMYDAFLQCASFKSQQDDRRGTPLKNDRLIKRPENCGAKMFDLIKMCTSLVPTDRPNFQNVKDILTTLAYESIVPNKHTNLNSANQGK</sequence>
<dbReference type="SUPFAM" id="SSF56112">
    <property type="entry name" value="Protein kinase-like (PK-like)"/>
    <property type="match status" value="1"/>
</dbReference>
<dbReference type="Gene3D" id="1.10.510.10">
    <property type="entry name" value="Transferase(Phosphotransferase) domain 1"/>
    <property type="match status" value="1"/>
</dbReference>
<dbReference type="PANTHER" id="PTHR24418">
    <property type="entry name" value="TYROSINE-PROTEIN KINASE"/>
    <property type="match status" value="1"/>
</dbReference>
<feature type="compositionally biased region" description="Polar residues" evidence="3">
    <location>
        <begin position="36"/>
        <end position="46"/>
    </location>
</feature>
<dbReference type="InterPro" id="IPR050198">
    <property type="entry name" value="Non-receptor_tyrosine_kinases"/>
</dbReference>
<dbReference type="Proteomes" id="UP000682733">
    <property type="component" value="Unassembled WGS sequence"/>
</dbReference>